<name>A0AA86VLP1_9FABA</name>
<dbReference type="AlphaFoldDB" id="A0AA86VLP1"/>
<dbReference type="EMBL" id="OY731404">
    <property type="protein sequence ID" value="CAJ1967557.1"/>
    <property type="molecule type" value="Genomic_DNA"/>
</dbReference>
<gene>
    <name evidence="1" type="ORF">AYBTSS11_LOCUS21246</name>
</gene>
<protein>
    <submittedName>
        <fullName evidence="1">Uncharacterized protein</fullName>
    </submittedName>
</protein>
<proteinExistence type="predicted"/>
<dbReference type="Proteomes" id="UP001189624">
    <property type="component" value="Chromosome 7"/>
</dbReference>
<keyword evidence="2" id="KW-1185">Reference proteome</keyword>
<dbReference type="Gramene" id="rna-AYBTSS11_LOCUS21246">
    <property type="protein sequence ID" value="CAJ1967557.1"/>
    <property type="gene ID" value="gene-AYBTSS11_LOCUS21246"/>
</dbReference>
<accession>A0AA86VLP1</accession>
<evidence type="ECO:0000313" key="2">
    <source>
        <dbReference type="Proteomes" id="UP001189624"/>
    </source>
</evidence>
<reference evidence="1" key="1">
    <citation type="submission" date="2023-10" db="EMBL/GenBank/DDBJ databases">
        <authorList>
            <person name="Domelevo Entfellner J.-B."/>
        </authorList>
    </citation>
    <scope>NUCLEOTIDE SEQUENCE</scope>
</reference>
<organism evidence="1 2">
    <name type="scientific">Sphenostylis stenocarpa</name>
    <dbReference type="NCBI Taxonomy" id="92480"/>
    <lineage>
        <taxon>Eukaryota</taxon>
        <taxon>Viridiplantae</taxon>
        <taxon>Streptophyta</taxon>
        <taxon>Embryophyta</taxon>
        <taxon>Tracheophyta</taxon>
        <taxon>Spermatophyta</taxon>
        <taxon>Magnoliopsida</taxon>
        <taxon>eudicotyledons</taxon>
        <taxon>Gunneridae</taxon>
        <taxon>Pentapetalae</taxon>
        <taxon>rosids</taxon>
        <taxon>fabids</taxon>
        <taxon>Fabales</taxon>
        <taxon>Fabaceae</taxon>
        <taxon>Papilionoideae</taxon>
        <taxon>50 kb inversion clade</taxon>
        <taxon>NPAAA clade</taxon>
        <taxon>indigoferoid/millettioid clade</taxon>
        <taxon>Phaseoleae</taxon>
        <taxon>Sphenostylis</taxon>
    </lineage>
</organism>
<evidence type="ECO:0000313" key="1">
    <source>
        <dbReference type="EMBL" id="CAJ1967557.1"/>
    </source>
</evidence>
<sequence length="110" mass="12542">MKKAMLTKKQDLLWWYLGVATRKNQNCIESSRDEDEEMRLFPRYNKQGMGNAERRRSSLAGSSSFLAIVFSVKLFSSPSPGFSRNLNTLSLNLPSAEIYPLSHSWVSSLH</sequence>